<keyword evidence="3" id="KW-1185">Reference proteome</keyword>
<feature type="transmembrane region" description="Helical" evidence="1">
    <location>
        <begin position="203"/>
        <end position="225"/>
    </location>
</feature>
<protein>
    <submittedName>
        <fullName evidence="2">Stage III sporulation protein AE</fullName>
    </submittedName>
</protein>
<dbReference type="NCBIfam" id="TIGR02829">
    <property type="entry name" value="spore_III_AE"/>
    <property type="match status" value="1"/>
</dbReference>
<keyword evidence="1" id="KW-0472">Membrane</keyword>
<evidence type="ECO:0000313" key="3">
    <source>
        <dbReference type="Proteomes" id="UP000075670"/>
    </source>
</evidence>
<feature type="transmembrane region" description="Helical" evidence="1">
    <location>
        <begin position="135"/>
        <end position="158"/>
    </location>
</feature>
<comment type="caution">
    <text evidence="2">The sequence shown here is derived from an EMBL/GenBank/DDBJ whole genome shotgun (WGS) entry which is preliminary data.</text>
</comment>
<organism evidence="2 3">
    <name type="scientific">Moorella mulderi DSM 14980</name>
    <dbReference type="NCBI Taxonomy" id="1122241"/>
    <lineage>
        <taxon>Bacteria</taxon>
        <taxon>Bacillati</taxon>
        <taxon>Bacillota</taxon>
        <taxon>Clostridia</taxon>
        <taxon>Neomoorellales</taxon>
        <taxon>Neomoorellaceae</taxon>
        <taxon>Neomoorella</taxon>
    </lineage>
</organism>
<dbReference type="InterPro" id="IPR014194">
    <property type="entry name" value="Spore_III_AE"/>
</dbReference>
<accession>A0A151AUR3</accession>
<feature type="transmembrane region" description="Helical" evidence="1">
    <location>
        <begin position="231"/>
        <end position="260"/>
    </location>
</feature>
<sequence length="431" mass="44980">MPGILINRNLSHLNSCAAMVPAIPARKLLVGLIFIVLYCIYTGLAAPAALAYYPAPATGTEAAAAMTLDDQLQRQMARLNLGGIDTFLNQLDREVGQYLPRFSFQEILANLRQGKLPLDPAAAGRGLLKYLFHELLASGALLGQLLILAVACAVLQNLQAAFSEGSISTLARGVAFLALITLALTSFTLAVRTGAEAIDRMVSFFQSLIPALISLLAATGGITASTLLQPVLIYTVTLTGTIMHNVLFPLLYLTACLTVVGRIADRFQVSKLAGLLKQAAMVALGLMMTVFTGVLSVYGIAGSVADGVGLRAIQFATDAFLPVVGGMLSDAVETIAGTTLLLKSAVSLVGVVIIFFLAAFPMLKILSLVVVYKVAAAVVQPFGEEQLADALDGIGGALTLVFACVAVTGLIFFLAVAVIVVLGNITVALRG</sequence>
<dbReference type="EMBL" id="LTBC01000012">
    <property type="protein sequence ID" value="KYH31378.1"/>
    <property type="molecule type" value="Genomic_DNA"/>
</dbReference>
<feature type="transmembrane region" description="Helical" evidence="1">
    <location>
        <begin position="170"/>
        <end position="191"/>
    </location>
</feature>
<dbReference type="PATRIC" id="fig|1122241.3.peg.2608"/>
<proteinExistence type="predicted"/>
<reference evidence="2 3" key="1">
    <citation type="submission" date="2016-02" db="EMBL/GenBank/DDBJ databases">
        <title>Genome sequence of Moorella mulderi DSM 14980.</title>
        <authorList>
            <person name="Poehlein A."/>
            <person name="Daniel R."/>
        </authorList>
    </citation>
    <scope>NUCLEOTIDE SEQUENCE [LARGE SCALE GENOMIC DNA]</scope>
    <source>
        <strain evidence="2 3">DSM 14980</strain>
    </source>
</reference>
<gene>
    <name evidence="2" type="primary">spoIIIAE</name>
    <name evidence="2" type="ORF">MOMUL_24490</name>
</gene>
<feature type="transmembrane region" description="Helical" evidence="1">
    <location>
        <begin position="28"/>
        <end position="53"/>
    </location>
</feature>
<feature type="transmembrane region" description="Helical" evidence="1">
    <location>
        <begin position="281"/>
        <end position="301"/>
    </location>
</feature>
<dbReference type="Proteomes" id="UP000075670">
    <property type="component" value="Unassembled WGS sequence"/>
</dbReference>
<keyword evidence="1" id="KW-1133">Transmembrane helix</keyword>
<dbReference type="Pfam" id="PF09546">
    <property type="entry name" value="Spore_III_AE"/>
    <property type="match status" value="1"/>
</dbReference>
<evidence type="ECO:0000256" key="1">
    <source>
        <dbReference type="SAM" id="Phobius"/>
    </source>
</evidence>
<keyword evidence="1" id="KW-0812">Transmembrane</keyword>
<dbReference type="RefSeq" id="WP_236713104.1">
    <property type="nucleotide sequence ID" value="NZ_LTBC01000012.1"/>
</dbReference>
<evidence type="ECO:0000313" key="2">
    <source>
        <dbReference type="EMBL" id="KYH31378.1"/>
    </source>
</evidence>
<dbReference type="AlphaFoldDB" id="A0A151AUR3"/>
<name>A0A151AUR3_9FIRM</name>
<feature type="transmembrane region" description="Helical" evidence="1">
    <location>
        <begin position="394"/>
        <end position="422"/>
    </location>
</feature>